<dbReference type="AlphaFoldDB" id="A0A8J6KQT7"/>
<dbReference type="Gene3D" id="3.40.225.10">
    <property type="entry name" value="Class II aldolase/adducin N-terminal domain"/>
    <property type="match status" value="1"/>
</dbReference>
<dbReference type="GO" id="GO:0005856">
    <property type="term" value="C:cytoskeleton"/>
    <property type="evidence" value="ECO:0007669"/>
    <property type="project" value="TreeGrafter"/>
</dbReference>
<dbReference type="PANTHER" id="PTHR10672:SF5">
    <property type="entry name" value="GAMMA-ADDUCIN"/>
    <property type="match status" value="1"/>
</dbReference>
<dbReference type="GO" id="GO:0051016">
    <property type="term" value="P:barbed-end actin filament capping"/>
    <property type="evidence" value="ECO:0007669"/>
    <property type="project" value="TreeGrafter"/>
</dbReference>
<sequence>MSSDSSQAVITTPPLPSMPHKERYFDRINESDPEYLRERNMSPDLRQDFNMMEQRKRVTQILQSPAFREDLECLIQEQMKKGHNPTGLLALQQIADYIMTNSFSGFSSPSLRGAFPSRPLCIGNLIVAMLMLWYRCRRVKVNIIGEVVDQGSTNLKIDHTGFSPHAAIYSTRPDVKCVIHIHTLATAAVSSMKCGILPISQESLILGDVAYYDYQGSLDEEEERIELQKVLGPSCKVLVLRNHGVVALGETLEEAFHYIFNVQMACEIQVRAIAGAGGVDNLLILDLQKYKASTHGVATSGGGGVNMGSHQKWKTGEIEFEGLMRTLDNLGYRTGYAYRHPLVREKPRHKSDVEIPATVTAFSFEDDTVPLSPLKYMAQRQQREKTRWLNSPNTYMKVNVPEESRNRETSPRTKITWMKAEDSSKVSSGTPIKIEDPNQFVPLNTNPTEVLEKRNKIREQNRYDLKTAGPQSQLLAGIVVDKPPSTMQFNDDDEGPPAPPNPFSHLTEGELEEYTKTIERKQRGLDDAEQESLSDDAASVSQIQSQTQSPQNVPEQLEENHELFSKSFTSIDVPVMIVKGKDEPHDTEDELAQRVSRLTTSTTIENIEITIKSPERTEEVLSPDGSPSKSPSKKKKKFRTPSFLKKSKKKEKVEA</sequence>
<evidence type="ECO:0000256" key="2">
    <source>
        <dbReference type="ARBA" id="ARBA00006274"/>
    </source>
</evidence>
<feature type="region of interest" description="Disordered" evidence="5">
    <location>
        <begin position="420"/>
        <end position="444"/>
    </location>
</feature>
<feature type="region of interest" description="Disordered" evidence="5">
    <location>
        <begin position="606"/>
        <end position="655"/>
    </location>
</feature>
<dbReference type="Pfam" id="PF00596">
    <property type="entry name" value="Aldolase_II"/>
    <property type="match status" value="1"/>
</dbReference>
<dbReference type="EMBL" id="JAATJU010023800">
    <property type="protein sequence ID" value="KAH0506963.1"/>
    <property type="molecule type" value="Genomic_DNA"/>
</dbReference>
<keyword evidence="4" id="KW-0009">Actin-binding</keyword>
<feature type="compositionally biased region" description="Polar residues" evidence="5">
    <location>
        <begin position="539"/>
        <end position="554"/>
    </location>
</feature>
<evidence type="ECO:0000313" key="7">
    <source>
        <dbReference type="EMBL" id="KAH0506963.1"/>
    </source>
</evidence>
<feature type="region of interest" description="Disordered" evidence="5">
    <location>
        <begin position="1"/>
        <end position="21"/>
    </location>
</feature>
<dbReference type="InterPro" id="IPR051017">
    <property type="entry name" value="Aldolase-II_Adducin_sf"/>
</dbReference>
<evidence type="ECO:0000259" key="6">
    <source>
        <dbReference type="SMART" id="SM01007"/>
    </source>
</evidence>
<evidence type="ECO:0000256" key="3">
    <source>
        <dbReference type="ARBA" id="ARBA00022860"/>
    </source>
</evidence>
<organism evidence="7 8">
    <name type="scientific">Microtus ochrogaster</name>
    <name type="common">Prairie vole</name>
    <dbReference type="NCBI Taxonomy" id="79684"/>
    <lineage>
        <taxon>Eukaryota</taxon>
        <taxon>Metazoa</taxon>
        <taxon>Chordata</taxon>
        <taxon>Craniata</taxon>
        <taxon>Vertebrata</taxon>
        <taxon>Euteleostomi</taxon>
        <taxon>Mammalia</taxon>
        <taxon>Eutheria</taxon>
        <taxon>Euarchontoglires</taxon>
        <taxon>Glires</taxon>
        <taxon>Rodentia</taxon>
        <taxon>Myomorpha</taxon>
        <taxon>Muroidea</taxon>
        <taxon>Cricetidae</taxon>
        <taxon>Arvicolinae</taxon>
        <taxon>Microtus</taxon>
    </lineage>
</organism>
<dbReference type="GO" id="GO:0005516">
    <property type="term" value="F:calmodulin binding"/>
    <property type="evidence" value="ECO:0007669"/>
    <property type="project" value="UniProtKB-KW"/>
</dbReference>
<evidence type="ECO:0000256" key="1">
    <source>
        <dbReference type="ARBA" id="ARBA00004413"/>
    </source>
</evidence>
<dbReference type="GO" id="GO:0014069">
    <property type="term" value="C:postsynaptic density"/>
    <property type="evidence" value="ECO:0007669"/>
    <property type="project" value="TreeGrafter"/>
</dbReference>
<keyword evidence="3" id="KW-0112">Calmodulin-binding</keyword>
<proteinExistence type="inferred from homology"/>
<reference evidence="7" key="1">
    <citation type="submission" date="2020-03" db="EMBL/GenBank/DDBJ databases">
        <title>Studies in the Genomics of Life Span.</title>
        <authorList>
            <person name="Glass D."/>
        </authorList>
    </citation>
    <scope>NUCLEOTIDE SEQUENCE</scope>
    <source>
        <strain evidence="7">LTLLF</strain>
        <tissue evidence="7">Muscle</tissue>
    </source>
</reference>
<feature type="domain" description="Class II aldolase/adducin N-terminal" evidence="6">
    <location>
        <begin position="109"/>
        <end position="270"/>
    </location>
</feature>
<evidence type="ECO:0000313" key="8">
    <source>
        <dbReference type="Proteomes" id="UP000710432"/>
    </source>
</evidence>
<comment type="caution">
    <text evidence="7">The sequence shown here is derived from an EMBL/GenBank/DDBJ whole genome shotgun (WGS) entry which is preliminary data.</text>
</comment>
<gene>
    <name evidence="7" type="ORF">LTLLF_170660</name>
</gene>
<feature type="region of interest" description="Disordered" evidence="5">
    <location>
        <begin position="483"/>
        <end position="506"/>
    </location>
</feature>
<dbReference type="InterPro" id="IPR001303">
    <property type="entry name" value="Aldolase_II/adducin_N"/>
</dbReference>
<evidence type="ECO:0000256" key="5">
    <source>
        <dbReference type="SAM" id="MobiDB-lite"/>
    </source>
</evidence>
<feature type="region of interest" description="Disordered" evidence="5">
    <location>
        <begin position="521"/>
        <end position="559"/>
    </location>
</feature>
<dbReference type="SMART" id="SM01007">
    <property type="entry name" value="Aldolase_II"/>
    <property type="match status" value="1"/>
</dbReference>
<dbReference type="GO" id="GO:0051015">
    <property type="term" value="F:actin filament binding"/>
    <property type="evidence" value="ECO:0007669"/>
    <property type="project" value="TreeGrafter"/>
</dbReference>
<feature type="compositionally biased region" description="Polar residues" evidence="5">
    <location>
        <begin position="1"/>
        <end position="10"/>
    </location>
</feature>
<comment type="similarity">
    <text evidence="2">Belongs to the aldolase class II family. Adducin subfamily.</text>
</comment>
<accession>A0A8J6KQT7</accession>
<name>A0A8J6KQT7_MICOH</name>
<dbReference type="SUPFAM" id="SSF53639">
    <property type="entry name" value="AraD/HMP-PK domain-like"/>
    <property type="match status" value="1"/>
</dbReference>
<dbReference type="GO" id="GO:0005886">
    <property type="term" value="C:plasma membrane"/>
    <property type="evidence" value="ECO:0007669"/>
    <property type="project" value="UniProtKB-SubCell"/>
</dbReference>
<protein>
    <submittedName>
        <fullName evidence="7">Gamma-adducin</fullName>
    </submittedName>
</protein>
<feature type="compositionally biased region" description="Basic residues" evidence="5">
    <location>
        <begin position="631"/>
        <end position="655"/>
    </location>
</feature>
<dbReference type="PANTHER" id="PTHR10672">
    <property type="entry name" value="ADDUCIN"/>
    <property type="match status" value="1"/>
</dbReference>
<dbReference type="Proteomes" id="UP000710432">
    <property type="component" value="Unassembled WGS sequence"/>
</dbReference>
<dbReference type="InterPro" id="IPR036409">
    <property type="entry name" value="Aldolase_II/adducin_N_sf"/>
</dbReference>
<evidence type="ECO:0000256" key="4">
    <source>
        <dbReference type="ARBA" id="ARBA00023203"/>
    </source>
</evidence>
<comment type="subcellular location">
    <subcellularLocation>
        <location evidence="1">Cell membrane</location>
        <topology evidence="1">Peripheral membrane protein</topology>
        <orientation evidence="1">Cytoplasmic side</orientation>
    </subcellularLocation>
</comment>